<name>A0AAN8U1F1_SOLBU</name>
<dbReference type="EMBL" id="JBANQN010000003">
    <property type="protein sequence ID" value="KAK6794391.1"/>
    <property type="molecule type" value="Genomic_DNA"/>
</dbReference>
<sequence length="204" mass="22971">MSRAPKWRVRGGKLKEEQKKEMNRSKRGLVFYFRAGDEAIREDCPIDKEEGKKARFHFSKNSSNSIEPSLIGKNFSFSSNKLASPGSSTIRAPFPPYGMLSQHRPTMLRASSVFARQSLLSSPLAVWTGCPSLLRSFKLWIKGTNVVEWNSRRVKRSTVLRYKVQVVIITSGYALAPLTGTPEPANTHENLGRSVLHSSDRRYG</sequence>
<dbReference type="AlphaFoldDB" id="A0AAN8U1F1"/>
<evidence type="ECO:0000256" key="1">
    <source>
        <dbReference type="SAM" id="MobiDB-lite"/>
    </source>
</evidence>
<feature type="compositionally biased region" description="Basic residues" evidence="1">
    <location>
        <begin position="1"/>
        <end position="12"/>
    </location>
</feature>
<evidence type="ECO:0000313" key="3">
    <source>
        <dbReference type="Proteomes" id="UP001371456"/>
    </source>
</evidence>
<evidence type="ECO:0000313" key="2">
    <source>
        <dbReference type="EMBL" id="KAK6794391.1"/>
    </source>
</evidence>
<dbReference type="Proteomes" id="UP001371456">
    <property type="component" value="Unassembled WGS sequence"/>
</dbReference>
<protein>
    <submittedName>
        <fullName evidence="2">Uncharacterized protein</fullName>
    </submittedName>
</protein>
<keyword evidence="3" id="KW-1185">Reference proteome</keyword>
<feature type="region of interest" description="Disordered" evidence="1">
    <location>
        <begin position="180"/>
        <end position="204"/>
    </location>
</feature>
<comment type="caution">
    <text evidence="2">The sequence shown here is derived from an EMBL/GenBank/DDBJ whole genome shotgun (WGS) entry which is preliminary data.</text>
</comment>
<gene>
    <name evidence="2" type="ORF">RDI58_007844</name>
</gene>
<feature type="region of interest" description="Disordered" evidence="1">
    <location>
        <begin position="1"/>
        <end position="22"/>
    </location>
</feature>
<reference evidence="2 3" key="1">
    <citation type="submission" date="2024-02" db="EMBL/GenBank/DDBJ databases">
        <title>de novo genome assembly of Solanum bulbocastanum strain 11H21.</title>
        <authorList>
            <person name="Hosaka A.J."/>
        </authorList>
    </citation>
    <scope>NUCLEOTIDE SEQUENCE [LARGE SCALE GENOMIC DNA]</scope>
    <source>
        <tissue evidence="2">Young leaves</tissue>
    </source>
</reference>
<accession>A0AAN8U1F1</accession>
<feature type="compositionally biased region" description="Basic and acidic residues" evidence="1">
    <location>
        <begin position="13"/>
        <end position="22"/>
    </location>
</feature>
<proteinExistence type="predicted"/>
<organism evidence="2 3">
    <name type="scientific">Solanum bulbocastanum</name>
    <name type="common">Wild potato</name>
    <dbReference type="NCBI Taxonomy" id="147425"/>
    <lineage>
        <taxon>Eukaryota</taxon>
        <taxon>Viridiplantae</taxon>
        <taxon>Streptophyta</taxon>
        <taxon>Embryophyta</taxon>
        <taxon>Tracheophyta</taxon>
        <taxon>Spermatophyta</taxon>
        <taxon>Magnoliopsida</taxon>
        <taxon>eudicotyledons</taxon>
        <taxon>Gunneridae</taxon>
        <taxon>Pentapetalae</taxon>
        <taxon>asterids</taxon>
        <taxon>lamiids</taxon>
        <taxon>Solanales</taxon>
        <taxon>Solanaceae</taxon>
        <taxon>Solanoideae</taxon>
        <taxon>Solaneae</taxon>
        <taxon>Solanum</taxon>
    </lineage>
</organism>